<comment type="similarity">
    <text evidence="1">Belongs to the short-chain dehydrogenases/reductases (SDR) family.</text>
</comment>
<evidence type="ECO:0000313" key="4">
    <source>
        <dbReference type="Proteomes" id="UP000197065"/>
    </source>
</evidence>
<protein>
    <submittedName>
        <fullName evidence="3">NADP-dependent 3-hydroxy acid dehydrogenase YdfG</fullName>
    </submittedName>
</protein>
<gene>
    <name evidence="3" type="ORF">SAMN07250955_11564</name>
</gene>
<dbReference type="EMBL" id="FYEH01000015">
    <property type="protein sequence ID" value="SNB76734.1"/>
    <property type="molecule type" value="Genomic_DNA"/>
</dbReference>
<evidence type="ECO:0000256" key="1">
    <source>
        <dbReference type="ARBA" id="ARBA00006484"/>
    </source>
</evidence>
<dbReference type="PRINTS" id="PR00081">
    <property type="entry name" value="GDHRDH"/>
</dbReference>
<dbReference type="InterPro" id="IPR020904">
    <property type="entry name" value="Sc_DH/Rdtase_CS"/>
</dbReference>
<organism evidence="3 4">
    <name type="scientific">Arboricoccus pini</name>
    <dbReference type="NCBI Taxonomy" id="1963835"/>
    <lineage>
        <taxon>Bacteria</taxon>
        <taxon>Pseudomonadati</taxon>
        <taxon>Pseudomonadota</taxon>
        <taxon>Alphaproteobacteria</taxon>
        <taxon>Geminicoccales</taxon>
        <taxon>Geminicoccaceae</taxon>
        <taxon>Arboricoccus</taxon>
    </lineage>
</organism>
<keyword evidence="4" id="KW-1185">Reference proteome</keyword>
<dbReference type="OrthoDB" id="9810734at2"/>
<dbReference type="InterPro" id="IPR002347">
    <property type="entry name" value="SDR_fam"/>
</dbReference>
<dbReference type="AlphaFoldDB" id="A0A212RVN6"/>
<dbReference type="GO" id="GO:0016491">
    <property type="term" value="F:oxidoreductase activity"/>
    <property type="evidence" value="ECO:0007669"/>
    <property type="project" value="UniProtKB-KW"/>
</dbReference>
<dbReference type="InterPro" id="IPR036291">
    <property type="entry name" value="NAD(P)-bd_dom_sf"/>
</dbReference>
<evidence type="ECO:0000313" key="3">
    <source>
        <dbReference type="EMBL" id="SNB76734.1"/>
    </source>
</evidence>
<proteinExistence type="inferred from homology"/>
<accession>A0A212RVN6</accession>
<dbReference type="Pfam" id="PF00106">
    <property type="entry name" value="adh_short"/>
    <property type="match status" value="1"/>
</dbReference>
<dbReference type="PANTHER" id="PTHR44196">
    <property type="entry name" value="DEHYDROGENASE/REDUCTASE SDR FAMILY MEMBER 7B"/>
    <property type="match status" value="1"/>
</dbReference>
<dbReference type="Gene3D" id="3.40.50.720">
    <property type="entry name" value="NAD(P)-binding Rossmann-like Domain"/>
    <property type="match status" value="1"/>
</dbReference>
<keyword evidence="2" id="KW-0560">Oxidoreductase</keyword>
<evidence type="ECO:0000256" key="2">
    <source>
        <dbReference type="ARBA" id="ARBA00023002"/>
    </source>
</evidence>
<dbReference type="PROSITE" id="PS00061">
    <property type="entry name" value="ADH_SHORT"/>
    <property type="match status" value="1"/>
</dbReference>
<dbReference type="Proteomes" id="UP000197065">
    <property type="component" value="Unassembled WGS sequence"/>
</dbReference>
<dbReference type="RefSeq" id="WP_088562647.1">
    <property type="nucleotide sequence ID" value="NZ_FYEH01000015.1"/>
</dbReference>
<dbReference type="GO" id="GO:0016020">
    <property type="term" value="C:membrane"/>
    <property type="evidence" value="ECO:0007669"/>
    <property type="project" value="TreeGrafter"/>
</dbReference>
<name>A0A212RVN6_9PROT</name>
<dbReference type="PANTHER" id="PTHR44196:SF1">
    <property type="entry name" value="DEHYDROGENASE_REDUCTASE SDR FAMILY MEMBER 7B"/>
    <property type="match status" value="1"/>
</dbReference>
<reference evidence="3 4" key="1">
    <citation type="submission" date="2017-06" db="EMBL/GenBank/DDBJ databases">
        <authorList>
            <person name="Kim H.J."/>
            <person name="Triplett B.A."/>
        </authorList>
    </citation>
    <scope>NUCLEOTIDE SEQUENCE [LARGE SCALE GENOMIC DNA]</scope>
    <source>
        <strain evidence="3 4">B29T1</strain>
    </source>
</reference>
<sequence>MSEQRVVMISGASRGIGKTIARHLGHAGWRLSLGARDVDTLAQFRGPSVLTAAYDALDRQSEKAWAAATRERFGRIDALILNAGIMVPKSVVEVADEEFDRMAEVNVNAPLRLARAAWPDLLASGKGRIVVVASLSGKRVKSASSGAYAMTKFAALGLAHALRHAGFEQGVRCTALCPGFVATDMAMSLTGQDPASMTQPEDLARITAMLLDLPNTASIAEIPVNCRLDDSF</sequence>
<dbReference type="SUPFAM" id="SSF51735">
    <property type="entry name" value="NAD(P)-binding Rossmann-fold domains"/>
    <property type="match status" value="1"/>
</dbReference>